<reference evidence="3" key="1">
    <citation type="submission" date="2020-08" db="EMBL/GenBank/DDBJ databases">
        <title>Lewinella bacteria from marine environments.</title>
        <authorList>
            <person name="Zhong Y."/>
        </authorList>
    </citation>
    <scope>NUCLEOTIDE SEQUENCE</scope>
    <source>
        <strain evidence="3">KCTC 42187</strain>
    </source>
</reference>
<dbReference type="Proteomes" id="UP000650081">
    <property type="component" value="Unassembled WGS sequence"/>
</dbReference>
<evidence type="ECO:0000256" key="1">
    <source>
        <dbReference type="ARBA" id="ARBA00009625"/>
    </source>
</evidence>
<dbReference type="AlphaFoldDB" id="A0A923PPK9"/>
<dbReference type="EC" id="3.6.5.-" evidence="3"/>
<evidence type="ECO:0000313" key="3">
    <source>
        <dbReference type="EMBL" id="MBC6994372.1"/>
    </source>
</evidence>
<sequence>MEKSRRQPQHSGQTRDVPVKEKSERNCRPAAGKHEGKPPLPAPAFRLHQFGETLGHYLNAFLATPPTVPEDSTTGLNESLGYRPAPRPETAAELFAQLRGPQHRRALGRAITLLESTQEEDRFQADALIDLARSAAEHSRSFRLGVSGTPGVGKSTFIESFGLRVLEKGHRLAVLAVDPSSSLSGGSILGDKTRMEALSRHPAAFIRPSPNAGHLGGVGAASRATVLLCEAAGYDYIIVETVGVGQAEWRVHGITDAFLLLAQPAAGDELQGIKRGILELADHIAVNKADALPAAARESARQLRQGLHLAPPRADGWTVEVSTISAHTGQGLEDLLERLDHYAYRMRQAGIFQKRRDQQTVAWLRESCEQRLNAQLLAFLRAKYQSSDGLQRIIDEHSSLSSAVNVILAEFIKTTNLS</sequence>
<organism evidence="3 4">
    <name type="scientific">Neolewinella lacunae</name>
    <dbReference type="NCBI Taxonomy" id="1517758"/>
    <lineage>
        <taxon>Bacteria</taxon>
        <taxon>Pseudomonadati</taxon>
        <taxon>Bacteroidota</taxon>
        <taxon>Saprospiria</taxon>
        <taxon>Saprospirales</taxon>
        <taxon>Lewinellaceae</taxon>
        <taxon>Neolewinella</taxon>
    </lineage>
</organism>
<feature type="compositionally biased region" description="Basic and acidic residues" evidence="2">
    <location>
        <begin position="17"/>
        <end position="37"/>
    </location>
</feature>
<dbReference type="Pfam" id="PF03308">
    <property type="entry name" value="MeaB"/>
    <property type="match status" value="1"/>
</dbReference>
<accession>A0A923PPK9</accession>
<protein>
    <submittedName>
        <fullName evidence="3">Methylmalonyl Co-A mutase-associated GTPase MeaB</fullName>
        <ecNumber evidence="3">3.6.5.-</ecNumber>
    </submittedName>
</protein>
<feature type="region of interest" description="Disordered" evidence="2">
    <location>
        <begin position="1"/>
        <end position="41"/>
    </location>
</feature>
<dbReference type="GO" id="GO:0005737">
    <property type="term" value="C:cytoplasm"/>
    <property type="evidence" value="ECO:0007669"/>
    <property type="project" value="TreeGrafter"/>
</dbReference>
<dbReference type="NCBIfam" id="NF006958">
    <property type="entry name" value="PRK09435.1"/>
    <property type="match status" value="1"/>
</dbReference>
<dbReference type="EMBL" id="JACSIT010000098">
    <property type="protein sequence ID" value="MBC6994372.1"/>
    <property type="molecule type" value="Genomic_DNA"/>
</dbReference>
<keyword evidence="4" id="KW-1185">Reference proteome</keyword>
<dbReference type="SUPFAM" id="SSF52540">
    <property type="entry name" value="P-loop containing nucleoside triphosphate hydrolases"/>
    <property type="match status" value="1"/>
</dbReference>
<dbReference type="InterPro" id="IPR027417">
    <property type="entry name" value="P-loop_NTPase"/>
</dbReference>
<evidence type="ECO:0000313" key="4">
    <source>
        <dbReference type="Proteomes" id="UP000650081"/>
    </source>
</evidence>
<dbReference type="Gene3D" id="1.20.5.170">
    <property type="match status" value="1"/>
</dbReference>
<name>A0A923PPK9_9BACT</name>
<dbReference type="GO" id="GO:0005525">
    <property type="term" value="F:GTP binding"/>
    <property type="evidence" value="ECO:0007669"/>
    <property type="project" value="InterPro"/>
</dbReference>
<dbReference type="InterPro" id="IPR005129">
    <property type="entry name" value="GTPase_ArgK"/>
</dbReference>
<comment type="caution">
    <text evidence="3">The sequence shown here is derived from an EMBL/GenBank/DDBJ whole genome shotgun (WGS) entry which is preliminary data.</text>
</comment>
<dbReference type="PANTHER" id="PTHR23408:SF3">
    <property type="entry name" value="METHYLMALONIC ACIDURIA TYPE A PROTEIN, MITOCHONDRIAL"/>
    <property type="match status" value="1"/>
</dbReference>
<dbReference type="Gene3D" id="3.40.50.300">
    <property type="entry name" value="P-loop containing nucleotide triphosphate hydrolases"/>
    <property type="match status" value="1"/>
</dbReference>
<comment type="similarity">
    <text evidence="1">Belongs to the SIMIBI class G3E GTPase family. ArgK/MeaB subfamily.</text>
</comment>
<dbReference type="GO" id="GO:0003924">
    <property type="term" value="F:GTPase activity"/>
    <property type="evidence" value="ECO:0007669"/>
    <property type="project" value="InterPro"/>
</dbReference>
<gene>
    <name evidence="3" type="primary">meaB</name>
    <name evidence="3" type="ORF">H9S92_09370</name>
</gene>
<dbReference type="NCBIfam" id="TIGR00750">
    <property type="entry name" value="lao"/>
    <property type="match status" value="1"/>
</dbReference>
<proteinExistence type="inferred from homology"/>
<dbReference type="CDD" id="cd03114">
    <property type="entry name" value="MMAA-like"/>
    <property type="match status" value="1"/>
</dbReference>
<dbReference type="PANTHER" id="PTHR23408">
    <property type="entry name" value="METHYLMALONYL-COA MUTASE"/>
    <property type="match status" value="1"/>
</dbReference>
<keyword evidence="3" id="KW-0378">Hydrolase</keyword>
<evidence type="ECO:0000256" key="2">
    <source>
        <dbReference type="SAM" id="MobiDB-lite"/>
    </source>
</evidence>